<protein>
    <recommendedName>
        <fullName evidence="2">Regulatory protein zeste</fullName>
    </recommendedName>
</protein>
<evidence type="ECO:0000256" key="3">
    <source>
        <dbReference type="ARBA" id="ARBA00025466"/>
    </source>
</evidence>
<dbReference type="Pfam" id="PF13873">
    <property type="entry name" value="Myb_DNA-bind_5"/>
    <property type="match status" value="1"/>
</dbReference>
<evidence type="ECO:0000256" key="1">
    <source>
        <dbReference type="ARBA" id="ARBA00011764"/>
    </source>
</evidence>
<comment type="caution">
    <text evidence="5">The sequence shown here is derived from an EMBL/GenBank/DDBJ whole genome shotgun (WGS) entry which is preliminary data.</text>
</comment>
<dbReference type="InterPro" id="IPR028002">
    <property type="entry name" value="Myb_DNA-bind_5"/>
</dbReference>
<comment type="subunit">
    <text evidence="1">Self-associates forming complexes of several hundred monomers.</text>
</comment>
<evidence type="ECO:0000259" key="4">
    <source>
        <dbReference type="Pfam" id="PF13873"/>
    </source>
</evidence>
<dbReference type="EMBL" id="CAXIEN010000011">
    <property type="protein sequence ID" value="CAL1264013.1"/>
    <property type="molecule type" value="Genomic_DNA"/>
</dbReference>
<evidence type="ECO:0000256" key="2">
    <source>
        <dbReference type="ARBA" id="ARBA00016807"/>
    </source>
</evidence>
<accession>A0AAV1Z1B2</accession>
<evidence type="ECO:0000313" key="5">
    <source>
        <dbReference type="EMBL" id="CAL1264013.1"/>
    </source>
</evidence>
<gene>
    <name evidence="5" type="ORF">LARSCL_LOCUS1803</name>
</gene>
<sequence length="90" mass="10614">MTMAKFEARKNFTGFEREVLIGEIEKYKSAVENKSTKANANNGKTATWMEITRRLNSTPGVHYRRMAQLQGYYQNLKRRESHEEKSRKKN</sequence>
<name>A0AAV1Z1B2_9ARAC</name>
<keyword evidence="6" id="KW-1185">Reference proteome</keyword>
<reference evidence="5 6" key="1">
    <citation type="submission" date="2024-04" db="EMBL/GenBank/DDBJ databases">
        <authorList>
            <person name="Rising A."/>
            <person name="Reimegard J."/>
            <person name="Sonavane S."/>
            <person name="Akerstrom W."/>
            <person name="Nylinder S."/>
            <person name="Hedman E."/>
            <person name="Kallberg Y."/>
        </authorList>
    </citation>
    <scope>NUCLEOTIDE SEQUENCE [LARGE SCALE GENOMIC DNA]</scope>
</reference>
<dbReference type="Proteomes" id="UP001497382">
    <property type="component" value="Unassembled WGS sequence"/>
</dbReference>
<organism evidence="5 6">
    <name type="scientific">Larinioides sclopetarius</name>
    <dbReference type="NCBI Taxonomy" id="280406"/>
    <lineage>
        <taxon>Eukaryota</taxon>
        <taxon>Metazoa</taxon>
        <taxon>Ecdysozoa</taxon>
        <taxon>Arthropoda</taxon>
        <taxon>Chelicerata</taxon>
        <taxon>Arachnida</taxon>
        <taxon>Araneae</taxon>
        <taxon>Araneomorphae</taxon>
        <taxon>Entelegynae</taxon>
        <taxon>Araneoidea</taxon>
        <taxon>Araneidae</taxon>
        <taxon>Larinioides</taxon>
    </lineage>
</organism>
<dbReference type="AlphaFoldDB" id="A0AAV1Z1B2"/>
<evidence type="ECO:0000313" key="6">
    <source>
        <dbReference type="Proteomes" id="UP001497382"/>
    </source>
</evidence>
<proteinExistence type="predicted"/>
<comment type="function">
    <text evidence="3">Involved in transvection phenomena (= synapsis-dependent gene expression), where the synaptic pairing of chromosomes carrying genes with which zeste interacts influences the expression of these genes. Zeste binds to DNA and stimulates transcription from a nearby promoter.</text>
</comment>
<feature type="domain" description="Myb/SANT-like DNA-binding" evidence="4">
    <location>
        <begin position="10"/>
        <end position="80"/>
    </location>
</feature>